<protein>
    <submittedName>
        <fullName evidence="3">Uncharacterized protein</fullName>
    </submittedName>
</protein>
<feature type="compositionally biased region" description="Acidic residues" evidence="1">
    <location>
        <begin position="339"/>
        <end position="351"/>
    </location>
</feature>
<evidence type="ECO:0000256" key="1">
    <source>
        <dbReference type="SAM" id="MobiDB-lite"/>
    </source>
</evidence>
<dbReference type="AlphaFoldDB" id="A0A8H6SBH9"/>
<keyword evidence="4" id="KW-1185">Reference proteome</keyword>
<sequence>MSTTIQVTLNVALILVLLWTQRAWMTTQLTFFWYSWLVDNKLNTVYGLILVYLLIMVHLPHYNRRRGTLFRLHEVRGADGHVQKLALRQVSLSNEGPVGVDHPGSAPIPFSAPLPAVSVLYPSGTLASWDGFPDGLFQQHFTRQQVEDTFQLSVHWASTRLPGRSGSQEATTLQRGPSHRFRCAGAVICSSCSVTIPPAGTSSDGTTKQLQQSCLCGAMLIRRACDVEWTVTFFAGGAFWENGGLHTHPTFTHSLAVGSHDTYGIQRFVRRQPILLGTHNESTTSQPPWAASHPPDAFRDKARDLAESPTDLKSKSDTRRRRGHKAEVMETDLYSGSEQEMEDDPLADNDG</sequence>
<keyword evidence="2" id="KW-0472">Membrane</keyword>
<gene>
    <name evidence="3" type="ORF">MIND_01111400</name>
</gene>
<organism evidence="3 4">
    <name type="scientific">Mycena indigotica</name>
    <dbReference type="NCBI Taxonomy" id="2126181"/>
    <lineage>
        <taxon>Eukaryota</taxon>
        <taxon>Fungi</taxon>
        <taxon>Dikarya</taxon>
        <taxon>Basidiomycota</taxon>
        <taxon>Agaricomycotina</taxon>
        <taxon>Agaricomycetes</taxon>
        <taxon>Agaricomycetidae</taxon>
        <taxon>Agaricales</taxon>
        <taxon>Marasmiineae</taxon>
        <taxon>Mycenaceae</taxon>
        <taxon>Mycena</taxon>
    </lineage>
</organism>
<feature type="compositionally biased region" description="Basic and acidic residues" evidence="1">
    <location>
        <begin position="296"/>
        <end position="317"/>
    </location>
</feature>
<proteinExistence type="predicted"/>
<reference evidence="3" key="1">
    <citation type="submission" date="2020-05" db="EMBL/GenBank/DDBJ databases">
        <title>Mycena genomes resolve the evolution of fungal bioluminescence.</title>
        <authorList>
            <person name="Tsai I.J."/>
        </authorList>
    </citation>
    <scope>NUCLEOTIDE SEQUENCE</scope>
    <source>
        <strain evidence="3">171206Taipei</strain>
    </source>
</reference>
<evidence type="ECO:0000313" key="4">
    <source>
        <dbReference type="Proteomes" id="UP000636479"/>
    </source>
</evidence>
<name>A0A8H6SBH9_9AGAR</name>
<comment type="caution">
    <text evidence="3">The sequence shown here is derived from an EMBL/GenBank/DDBJ whole genome shotgun (WGS) entry which is preliminary data.</text>
</comment>
<keyword evidence="2" id="KW-0812">Transmembrane</keyword>
<dbReference type="Proteomes" id="UP000636479">
    <property type="component" value="Unassembled WGS sequence"/>
</dbReference>
<dbReference type="OrthoDB" id="3014697at2759"/>
<feature type="transmembrane region" description="Helical" evidence="2">
    <location>
        <begin position="44"/>
        <end position="62"/>
    </location>
</feature>
<dbReference type="GeneID" id="59350195"/>
<feature type="transmembrane region" description="Helical" evidence="2">
    <location>
        <begin position="7"/>
        <end position="24"/>
    </location>
</feature>
<feature type="region of interest" description="Disordered" evidence="1">
    <location>
        <begin position="278"/>
        <end position="351"/>
    </location>
</feature>
<dbReference type="RefSeq" id="XP_037217073.1">
    <property type="nucleotide sequence ID" value="XM_037367679.1"/>
</dbReference>
<evidence type="ECO:0000256" key="2">
    <source>
        <dbReference type="SAM" id="Phobius"/>
    </source>
</evidence>
<evidence type="ECO:0000313" key="3">
    <source>
        <dbReference type="EMBL" id="KAF7295710.1"/>
    </source>
</evidence>
<accession>A0A8H6SBH9</accession>
<keyword evidence="2" id="KW-1133">Transmembrane helix</keyword>
<dbReference type="EMBL" id="JACAZF010000009">
    <property type="protein sequence ID" value="KAF7295710.1"/>
    <property type="molecule type" value="Genomic_DNA"/>
</dbReference>